<gene>
    <name evidence="2" type="ORF">NM125_02750</name>
</gene>
<feature type="domain" description="Serine aminopeptidase S33" evidence="1">
    <location>
        <begin position="34"/>
        <end position="240"/>
    </location>
</feature>
<dbReference type="PANTHER" id="PTHR11614">
    <property type="entry name" value="PHOSPHOLIPASE-RELATED"/>
    <property type="match status" value="1"/>
</dbReference>
<protein>
    <submittedName>
        <fullName evidence="2">Alpha/beta hydrolase</fullName>
    </submittedName>
</protein>
<dbReference type="Proteomes" id="UP001139125">
    <property type="component" value="Unassembled WGS sequence"/>
</dbReference>
<dbReference type="InterPro" id="IPR051044">
    <property type="entry name" value="MAG_DAG_Lipase"/>
</dbReference>
<dbReference type="Gene3D" id="3.40.50.1820">
    <property type="entry name" value="alpha/beta hydrolase"/>
    <property type="match status" value="1"/>
</dbReference>
<keyword evidence="2" id="KW-0378">Hydrolase</keyword>
<dbReference type="AlphaFoldDB" id="A0A9X2L1B6"/>
<dbReference type="GO" id="GO:0016787">
    <property type="term" value="F:hydrolase activity"/>
    <property type="evidence" value="ECO:0007669"/>
    <property type="project" value="UniProtKB-KW"/>
</dbReference>
<dbReference type="SUPFAM" id="SSF53474">
    <property type="entry name" value="alpha/beta-Hydrolases"/>
    <property type="match status" value="1"/>
</dbReference>
<dbReference type="EMBL" id="JANDBC010000001">
    <property type="protein sequence ID" value="MCP9290498.1"/>
    <property type="molecule type" value="Genomic_DNA"/>
</dbReference>
<evidence type="ECO:0000259" key="1">
    <source>
        <dbReference type="Pfam" id="PF12146"/>
    </source>
</evidence>
<sequence length="310" mass="35819">MNIEDFSEHTFDFGEDYEGRVIATLVASPNHDASRPSVLYIHGLSDYFFQVHVAEAFHEQGYNFYDLDLRKHGRSLLPHQTPNYCRSVKEYFPEIDRALEFIQSENDGDIILLGHSTGALTGSLYLNKGENRDYIDKLIMNSPFLQFNLNPWKRAILLPAARVISTFKPYASLKKPFSHLYGASISSEKHGEWDYNTDWKPLLGFPAYLKWVAAMHEAQKKLHQRSDIEIPILILHSDKSSRNQNWNENILKTDMVLNVEHMKTYGKKLGPNVALAEIPGAMHDVFLSRKKVRKLAFRKMFDWLSNIESE</sequence>
<organism evidence="2 3">
    <name type="scientific">Gracilimonas sediminicola</name>
    <dbReference type="NCBI Taxonomy" id="2952158"/>
    <lineage>
        <taxon>Bacteria</taxon>
        <taxon>Pseudomonadati</taxon>
        <taxon>Balneolota</taxon>
        <taxon>Balneolia</taxon>
        <taxon>Balneolales</taxon>
        <taxon>Balneolaceae</taxon>
        <taxon>Gracilimonas</taxon>
    </lineage>
</organism>
<dbReference type="RefSeq" id="WP_255132629.1">
    <property type="nucleotide sequence ID" value="NZ_JANDBC010000001.1"/>
</dbReference>
<evidence type="ECO:0000313" key="3">
    <source>
        <dbReference type="Proteomes" id="UP001139125"/>
    </source>
</evidence>
<dbReference type="InterPro" id="IPR022742">
    <property type="entry name" value="Hydrolase_4"/>
</dbReference>
<dbReference type="Pfam" id="PF12146">
    <property type="entry name" value="Hydrolase_4"/>
    <property type="match status" value="1"/>
</dbReference>
<proteinExistence type="predicted"/>
<accession>A0A9X2L1B6</accession>
<comment type="caution">
    <text evidence="2">The sequence shown here is derived from an EMBL/GenBank/DDBJ whole genome shotgun (WGS) entry which is preliminary data.</text>
</comment>
<keyword evidence="3" id="KW-1185">Reference proteome</keyword>
<dbReference type="InterPro" id="IPR029058">
    <property type="entry name" value="AB_hydrolase_fold"/>
</dbReference>
<reference evidence="2" key="1">
    <citation type="submission" date="2022-06" db="EMBL/GenBank/DDBJ databases">
        <title>Gracilimonas sp. CAU 1638 isolated from sea sediment.</title>
        <authorList>
            <person name="Kim W."/>
        </authorList>
    </citation>
    <scope>NUCLEOTIDE SEQUENCE</scope>
    <source>
        <strain evidence="2">CAU 1638</strain>
    </source>
</reference>
<evidence type="ECO:0000313" key="2">
    <source>
        <dbReference type="EMBL" id="MCP9290498.1"/>
    </source>
</evidence>
<name>A0A9X2L1B6_9BACT</name>